<dbReference type="SMART" id="SM00368">
    <property type="entry name" value="LRR_RI"/>
    <property type="match status" value="8"/>
</dbReference>
<dbReference type="RefSeq" id="XP_068346474.1">
    <property type="nucleotide sequence ID" value="XM_068513177.1"/>
</dbReference>
<dbReference type="EMBL" id="MLAK01001412">
    <property type="protein sequence ID" value="OHS93337.1"/>
    <property type="molecule type" value="Genomic_DNA"/>
</dbReference>
<feature type="compositionally biased region" description="Basic and acidic residues" evidence="3">
    <location>
        <begin position="535"/>
        <end position="547"/>
    </location>
</feature>
<dbReference type="InterPro" id="IPR052201">
    <property type="entry name" value="LRR-containing_regulator"/>
</dbReference>
<keyword evidence="1" id="KW-0677">Repeat</keyword>
<dbReference type="InterPro" id="IPR032675">
    <property type="entry name" value="LRR_dom_sf"/>
</dbReference>
<proteinExistence type="predicted"/>
<sequence>MGNEGAFCFADLIYNTFCVVGIDLSSNHMTDEGVKTIFTALRTNRSVTYLNIGSKTSVGRNSIGTESIKEISEVLKENKVISELNFSMTELNSINIKGLCPGLLANRTLTHLNLSNNNLKSKGTIAILKSLDHSSLIELRIASNSITDDSAPYFAQFLGTNEFIRILDLSGNELGYRFMSALGGPLSLTCSLHELILNKNPLGGRGISAFGPFLAHNHTLQMLSVNGCLIDCNGFVEFCSDLERNNGLQILHIQHNPLTDEGVIRLANVIKNHQSLREIDLEMVEMTDPGARPLFENLSTSNIETLSIRNNLVSDGIYIEKMIQHNEKLMSLDIEYNDIDYKMNHVIMDIIKMNQKRWRRNEIQRIKYELNHMTAADIELQETRDEILNQRDIIAKLKDELKELTEYFKTSDEKRRNYINELETRNNTLGSQVAALMDECRSKKNELNQKNMMLETEISQINSVLTREQEVYKASIKAQKISEGKITIMQSDIENSERNLQDIYDASKIKYLDIKNEFIAAWNLAREQRMAQEAEKKLEEAENEKALTETSTRTTGKSKSKSSNATTSRTGRKGKSSKKGSKKSSNVGSSKRTARKQNDEYDPKIALPGDPGPSPFETQPTSVMPDDK</sequence>
<name>A0A1J4J3L9_9EUKA</name>
<evidence type="ECO:0000256" key="2">
    <source>
        <dbReference type="SAM" id="Coils"/>
    </source>
</evidence>
<dbReference type="Pfam" id="PF13516">
    <property type="entry name" value="LRR_6"/>
    <property type="match status" value="6"/>
</dbReference>
<dbReference type="PANTHER" id="PTHR24111:SF0">
    <property type="entry name" value="LEUCINE-RICH REPEAT-CONTAINING PROTEIN"/>
    <property type="match status" value="1"/>
</dbReference>
<evidence type="ECO:0000256" key="3">
    <source>
        <dbReference type="SAM" id="MobiDB-lite"/>
    </source>
</evidence>
<dbReference type="Gene3D" id="3.80.10.10">
    <property type="entry name" value="Ribonuclease Inhibitor"/>
    <property type="match status" value="2"/>
</dbReference>
<reference evidence="4" key="1">
    <citation type="submission" date="2016-10" db="EMBL/GenBank/DDBJ databases">
        <authorList>
            <person name="Benchimol M."/>
            <person name="Almeida L.G."/>
            <person name="Vasconcelos A.T."/>
            <person name="Perreira-Neves A."/>
            <person name="Rosa I.A."/>
            <person name="Tasca T."/>
            <person name="Bogo M.R."/>
            <person name="de Souza W."/>
        </authorList>
    </citation>
    <scope>NUCLEOTIDE SEQUENCE [LARGE SCALE GENOMIC DNA]</scope>
    <source>
        <strain evidence="4">K</strain>
    </source>
</reference>
<dbReference type="PROSITE" id="PS51450">
    <property type="entry name" value="LRR"/>
    <property type="match status" value="1"/>
</dbReference>
<protein>
    <recommendedName>
        <fullName evidence="6">Leucine Rich Repeat family protein</fullName>
    </recommendedName>
</protein>
<dbReference type="Proteomes" id="UP000179807">
    <property type="component" value="Unassembled WGS sequence"/>
</dbReference>
<feature type="compositionally biased region" description="Low complexity" evidence="3">
    <location>
        <begin position="548"/>
        <end position="569"/>
    </location>
</feature>
<evidence type="ECO:0008006" key="6">
    <source>
        <dbReference type="Google" id="ProtNLM"/>
    </source>
</evidence>
<keyword evidence="5" id="KW-1185">Reference proteome</keyword>
<dbReference type="VEuPathDB" id="TrichDB:TRFO_40391"/>
<evidence type="ECO:0000313" key="4">
    <source>
        <dbReference type="EMBL" id="OHS93337.1"/>
    </source>
</evidence>
<comment type="caution">
    <text evidence="4">The sequence shown here is derived from an EMBL/GenBank/DDBJ whole genome shotgun (WGS) entry which is preliminary data.</text>
</comment>
<organism evidence="4 5">
    <name type="scientific">Tritrichomonas foetus</name>
    <dbReference type="NCBI Taxonomy" id="1144522"/>
    <lineage>
        <taxon>Eukaryota</taxon>
        <taxon>Metamonada</taxon>
        <taxon>Parabasalia</taxon>
        <taxon>Tritrichomonadida</taxon>
        <taxon>Tritrichomonadidae</taxon>
        <taxon>Tritrichomonas</taxon>
    </lineage>
</organism>
<dbReference type="GeneID" id="94847881"/>
<dbReference type="OrthoDB" id="120976at2759"/>
<gene>
    <name evidence="4" type="ORF">TRFO_40391</name>
</gene>
<dbReference type="InterPro" id="IPR001611">
    <property type="entry name" value="Leu-rich_rpt"/>
</dbReference>
<feature type="coiled-coil region" evidence="2">
    <location>
        <begin position="380"/>
        <end position="464"/>
    </location>
</feature>
<feature type="region of interest" description="Disordered" evidence="3">
    <location>
        <begin position="535"/>
        <end position="628"/>
    </location>
</feature>
<evidence type="ECO:0000313" key="5">
    <source>
        <dbReference type="Proteomes" id="UP000179807"/>
    </source>
</evidence>
<evidence type="ECO:0000256" key="1">
    <source>
        <dbReference type="ARBA" id="ARBA00022737"/>
    </source>
</evidence>
<dbReference type="AlphaFoldDB" id="A0A1J4J3L9"/>
<accession>A0A1J4J3L9</accession>
<dbReference type="PANTHER" id="PTHR24111">
    <property type="entry name" value="LEUCINE-RICH REPEAT-CONTAINING PROTEIN 34"/>
    <property type="match status" value="1"/>
</dbReference>
<keyword evidence="2" id="KW-0175">Coiled coil</keyword>
<feature type="compositionally biased region" description="Basic residues" evidence="3">
    <location>
        <begin position="570"/>
        <end position="582"/>
    </location>
</feature>
<dbReference type="SUPFAM" id="SSF52047">
    <property type="entry name" value="RNI-like"/>
    <property type="match status" value="1"/>
</dbReference>